<name>B4RMH1_NEIG2</name>
<protein>
    <submittedName>
        <fullName evidence="1">Uncharacterized protein</fullName>
    </submittedName>
</protein>
<accession>B4RMH1</accession>
<dbReference type="AlphaFoldDB" id="B4RMH1"/>
<reference evidence="1 2" key="1">
    <citation type="journal article" date="2008" name="J. Bacteriol.">
        <title>Complete genome sequence of Neisseria gonorrhoeae NCCP11945.</title>
        <authorList>
            <person name="Chung G.T."/>
            <person name="Yoo J.S."/>
            <person name="Oh H.B."/>
            <person name="Lee Y.S."/>
            <person name="Cha S.H."/>
            <person name="Kim S.J."/>
            <person name="Yoo C.K."/>
        </authorList>
    </citation>
    <scope>NUCLEOTIDE SEQUENCE [LARGE SCALE GENOMIC DNA]</scope>
    <source>
        <strain evidence="1 2">NCCP11945</strain>
    </source>
</reference>
<gene>
    <name evidence="1" type="ordered locus">NGK_1331</name>
</gene>
<dbReference type="Proteomes" id="UP000002564">
    <property type="component" value="Chromosome"/>
</dbReference>
<dbReference type="KEGG" id="ngk:NGK_1331"/>
<dbReference type="EMBL" id="CP001050">
    <property type="protein sequence ID" value="ACF30005.1"/>
    <property type="molecule type" value="Genomic_DNA"/>
</dbReference>
<organism evidence="1 2">
    <name type="scientific">Neisseria gonorrhoeae (strain NCCP11945)</name>
    <dbReference type="NCBI Taxonomy" id="521006"/>
    <lineage>
        <taxon>Bacteria</taxon>
        <taxon>Pseudomonadati</taxon>
        <taxon>Pseudomonadota</taxon>
        <taxon>Betaproteobacteria</taxon>
        <taxon>Neisseriales</taxon>
        <taxon>Neisseriaceae</taxon>
        <taxon>Neisseria</taxon>
    </lineage>
</organism>
<evidence type="ECO:0000313" key="1">
    <source>
        <dbReference type="EMBL" id="ACF30005.1"/>
    </source>
</evidence>
<sequence length="47" mass="5244">MFSDGIAGNLCGGRKTLSYNLSRFKISIRSEMQKISFNLLKPAPPKK</sequence>
<evidence type="ECO:0000313" key="2">
    <source>
        <dbReference type="Proteomes" id="UP000002564"/>
    </source>
</evidence>
<dbReference type="HOGENOM" id="CLU_207896_0_0_4"/>
<proteinExistence type="predicted"/>